<dbReference type="InterPro" id="IPR000276">
    <property type="entry name" value="GPCR_Rhodpsn"/>
</dbReference>
<evidence type="ECO:0000259" key="10">
    <source>
        <dbReference type="PROSITE" id="PS50262"/>
    </source>
</evidence>
<keyword evidence="4" id="KW-0297">G-protein coupled receptor</keyword>
<dbReference type="InterPro" id="IPR050119">
    <property type="entry name" value="CCR1-9-like"/>
</dbReference>
<protein>
    <recommendedName>
        <fullName evidence="10">G-protein coupled receptors family 1 profile domain-containing protein</fullName>
    </recommendedName>
</protein>
<dbReference type="GO" id="GO:0019722">
    <property type="term" value="P:calcium-mediated signaling"/>
    <property type="evidence" value="ECO:0007669"/>
    <property type="project" value="TreeGrafter"/>
</dbReference>
<feature type="transmembrane region" description="Helical" evidence="9">
    <location>
        <begin position="67"/>
        <end position="90"/>
    </location>
</feature>
<dbReference type="PRINTS" id="PR00237">
    <property type="entry name" value="GPCRRHODOPSN"/>
</dbReference>
<dbReference type="GO" id="GO:0019957">
    <property type="term" value="F:C-C chemokine binding"/>
    <property type="evidence" value="ECO:0007669"/>
    <property type="project" value="TreeGrafter"/>
</dbReference>
<dbReference type="Proteomes" id="UP001497482">
    <property type="component" value="Chromosome 17"/>
</dbReference>
<dbReference type="Pfam" id="PF00001">
    <property type="entry name" value="7tm_1"/>
    <property type="match status" value="1"/>
</dbReference>
<comment type="subcellular location">
    <subcellularLocation>
        <location evidence="1">Membrane</location>
    </subcellularLocation>
</comment>
<name>A0AAV2KBQ0_KNICA</name>
<reference evidence="11 12" key="1">
    <citation type="submission" date="2024-04" db="EMBL/GenBank/DDBJ databases">
        <authorList>
            <person name="Waldvogel A.-M."/>
            <person name="Schoenle A."/>
        </authorList>
    </citation>
    <scope>NUCLEOTIDE SEQUENCE [LARGE SCALE GENOMIC DNA]</scope>
</reference>
<keyword evidence="6" id="KW-0675">Receptor</keyword>
<evidence type="ECO:0000256" key="7">
    <source>
        <dbReference type="ARBA" id="ARBA00023224"/>
    </source>
</evidence>
<feature type="domain" description="G-protein coupled receptors family 1 profile" evidence="10">
    <location>
        <begin position="46"/>
        <end position="200"/>
    </location>
</feature>
<evidence type="ECO:0000313" key="12">
    <source>
        <dbReference type="Proteomes" id="UP001497482"/>
    </source>
</evidence>
<dbReference type="PANTHER" id="PTHR10489">
    <property type="entry name" value="CELL ADHESION MOLECULE"/>
    <property type="match status" value="1"/>
</dbReference>
<evidence type="ECO:0000256" key="5">
    <source>
        <dbReference type="ARBA" id="ARBA00023136"/>
    </source>
</evidence>
<evidence type="ECO:0000256" key="4">
    <source>
        <dbReference type="ARBA" id="ARBA00023040"/>
    </source>
</evidence>
<dbReference type="InterPro" id="IPR017452">
    <property type="entry name" value="GPCR_Rhodpsn_7TM"/>
</dbReference>
<proteinExistence type="predicted"/>
<evidence type="ECO:0000256" key="8">
    <source>
        <dbReference type="SAM" id="MobiDB-lite"/>
    </source>
</evidence>
<dbReference type="Gene3D" id="1.20.1070.10">
    <property type="entry name" value="Rhodopsin 7-helix transmembrane proteins"/>
    <property type="match status" value="1"/>
</dbReference>
<feature type="transmembrane region" description="Helical" evidence="9">
    <location>
        <begin position="102"/>
        <end position="121"/>
    </location>
</feature>
<evidence type="ECO:0000256" key="1">
    <source>
        <dbReference type="ARBA" id="ARBA00004370"/>
    </source>
</evidence>
<dbReference type="GO" id="GO:0016493">
    <property type="term" value="F:C-C chemokine receptor activity"/>
    <property type="evidence" value="ECO:0007669"/>
    <property type="project" value="TreeGrafter"/>
</dbReference>
<evidence type="ECO:0000256" key="9">
    <source>
        <dbReference type="SAM" id="Phobius"/>
    </source>
</evidence>
<sequence>MDQLNCTSANFTNSSSSGPAASGSWVSQTVVPTVMLSVCFLVGIPGNVAVLILKPNWQQLSTLTQSLIVNLALSDLLCLVTLPVWIYTLLYSWTLGLVTCKMMSFLVHCSLNSSLLTVTALSVQRYMQVLHKQRSLQFKKRLLVLMWCMSMVLSIPALVIRQIDNDQKCFPCYTSTAQQVAVLMSESFLDSSFAIMTTLK</sequence>
<accession>A0AAV2KBQ0</accession>
<feature type="transmembrane region" description="Helical" evidence="9">
    <location>
        <begin position="142"/>
        <end position="160"/>
    </location>
</feature>
<keyword evidence="3 9" id="KW-1133">Transmembrane helix</keyword>
<dbReference type="GO" id="GO:0006955">
    <property type="term" value="P:immune response"/>
    <property type="evidence" value="ECO:0007669"/>
    <property type="project" value="TreeGrafter"/>
</dbReference>
<evidence type="ECO:0000313" key="11">
    <source>
        <dbReference type="EMBL" id="CAL1586263.1"/>
    </source>
</evidence>
<evidence type="ECO:0000256" key="6">
    <source>
        <dbReference type="ARBA" id="ARBA00023170"/>
    </source>
</evidence>
<keyword evidence="5 9" id="KW-0472">Membrane</keyword>
<feature type="compositionally biased region" description="Polar residues" evidence="8">
    <location>
        <begin position="1"/>
        <end position="13"/>
    </location>
</feature>
<keyword evidence="12" id="KW-1185">Reference proteome</keyword>
<dbReference type="EMBL" id="OZ035839">
    <property type="protein sequence ID" value="CAL1586263.1"/>
    <property type="molecule type" value="Genomic_DNA"/>
</dbReference>
<feature type="transmembrane region" description="Helical" evidence="9">
    <location>
        <begin position="34"/>
        <end position="55"/>
    </location>
</feature>
<organism evidence="11 12">
    <name type="scientific">Knipowitschia caucasica</name>
    <name type="common">Caucasian dwarf goby</name>
    <name type="synonym">Pomatoschistus caucasicus</name>
    <dbReference type="NCBI Taxonomy" id="637954"/>
    <lineage>
        <taxon>Eukaryota</taxon>
        <taxon>Metazoa</taxon>
        <taxon>Chordata</taxon>
        <taxon>Craniata</taxon>
        <taxon>Vertebrata</taxon>
        <taxon>Euteleostomi</taxon>
        <taxon>Actinopterygii</taxon>
        <taxon>Neopterygii</taxon>
        <taxon>Teleostei</taxon>
        <taxon>Neoteleostei</taxon>
        <taxon>Acanthomorphata</taxon>
        <taxon>Gobiaria</taxon>
        <taxon>Gobiiformes</taxon>
        <taxon>Gobioidei</taxon>
        <taxon>Gobiidae</taxon>
        <taxon>Gobiinae</taxon>
        <taxon>Knipowitschia</taxon>
    </lineage>
</organism>
<dbReference type="SUPFAM" id="SSF81321">
    <property type="entry name" value="Family A G protein-coupled receptor-like"/>
    <property type="match status" value="1"/>
</dbReference>
<dbReference type="PROSITE" id="PS50262">
    <property type="entry name" value="G_PROTEIN_RECEP_F1_2"/>
    <property type="match status" value="1"/>
</dbReference>
<keyword evidence="2 9" id="KW-0812">Transmembrane</keyword>
<evidence type="ECO:0000256" key="2">
    <source>
        <dbReference type="ARBA" id="ARBA00022692"/>
    </source>
</evidence>
<feature type="region of interest" description="Disordered" evidence="8">
    <location>
        <begin position="1"/>
        <end position="22"/>
    </location>
</feature>
<dbReference type="AlphaFoldDB" id="A0AAV2KBQ0"/>
<dbReference type="GO" id="GO:0009897">
    <property type="term" value="C:external side of plasma membrane"/>
    <property type="evidence" value="ECO:0007669"/>
    <property type="project" value="TreeGrafter"/>
</dbReference>
<dbReference type="GO" id="GO:0007204">
    <property type="term" value="P:positive regulation of cytosolic calcium ion concentration"/>
    <property type="evidence" value="ECO:0007669"/>
    <property type="project" value="TreeGrafter"/>
</dbReference>
<dbReference type="PANTHER" id="PTHR10489:SF946">
    <property type="entry name" value="LEUKOTRIENE B4 RECEPTOR 1-LIKE"/>
    <property type="match status" value="1"/>
</dbReference>
<evidence type="ECO:0000256" key="3">
    <source>
        <dbReference type="ARBA" id="ARBA00022989"/>
    </source>
</evidence>
<dbReference type="GO" id="GO:0060326">
    <property type="term" value="P:cell chemotaxis"/>
    <property type="evidence" value="ECO:0007669"/>
    <property type="project" value="TreeGrafter"/>
</dbReference>
<gene>
    <name evidence="11" type="ORF">KC01_LOCUS16366</name>
</gene>
<keyword evidence="7" id="KW-0807">Transducer</keyword>